<gene>
    <name evidence="2" type="ORF">AVDCRST_MAG73-2256</name>
</gene>
<feature type="compositionally biased region" description="Basic residues" evidence="1">
    <location>
        <begin position="52"/>
        <end position="70"/>
    </location>
</feature>
<sequence length="135" mass="13806">GAFLGHAAPAAAVPAAGGGVASRRPGAGARQGGPRRRRDLHGIADRSGPRSNSRRGPTRRPVRLALRRSPGRAVQSTRRGGGPPRPVWDHADRAGRGPDHPARHRQVAGGQGGSRRGPVGHSDGAPPVGDVLPAL</sequence>
<proteinExistence type="predicted"/>
<feature type="region of interest" description="Disordered" evidence="1">
    <location>
        <begin position="1"/>
        <end position="135"/>
    </location>
</feature>
<protein>
    <submittedName>
        <fullName evidence="2">Uncharacterized protein</fullName>
    </submittedName>
</protein>
<reference evidence="2" key="1">
    <citation type="submission" date="2020-02" db="EMBL/GenBank/DDBJ databases">
        <authorList>
            <person name="Meier V. D."/>
        </authorList>
    </citation>
    <scope>NUCLEOTIDE SEQUENCE</scope>
    <source>
        <strain evidence="2">AVDCRST_MAG73</strain>
    </source>
</reference>
<accession>A0A6J4UAT2</accession>
<dbReference type="EMBL" id="CADCWE010000142">
    <property type="protein sequence ID" value="CAA9544310.1"/>
    <property type="molecule type" value="Genomic_DNA"/>
</dbReference>
<feature type="compositionally biased region" description="Low complexity" evidence="1">
    <location>
        <begin position="7"/>
        <end position="28"/>
    </location>
</feature>
<feature type="non-terminal residue" evidence="2">
    <location>
        <position position="135"/>
    </location>
</feature>
<feature type="compositionally biased region" description="Basic and acidic residues" evidence="1">
    <location>
        <begin position="87"/>
        <end position="101"/>
    </location>
</feature>
<evidence type="ECO:0000313" key="2">
    <source>
        <dbReference type="EMBL" id="CAA9544310.1"/>
    </source>
</evidence>
<name>A0A6J4UAT2_9BACT</name>
<dbReference type="AlphaFoldDB" id="A0A6J4UAT2"/>
<organism evidence="2">
    <name type="scientific">uncultured Thermomicrobiales bacterium</name>
    <dbReference type="NCBI Taxonomy" id="1645740"/>
    <lineage>
        <taxon>Bacteria</taxon>
        <taxon>Pseudomonadati</taxon>
        <taxon>Thermomicrobiota</taxon>
        <taxon>Thermomicrobia</taxon>
        <taxon>Thermomicrobiales</taxon>
        <taxon>environmental samples</taxon>
    </lineage>
</organism>
<evidence type="ECO:0000256" key="1">
    <source>
        <dbReference type="SAM" id="MobiDB-lite"/>
    </source>
</evidence>
<feature type="non-terminal residue" evidence="2">
    <location>
        <position position="1"/>
    </location>
</feature>